<sequence length="564" mass="62833">MAARKRAAKQSGDGALFPSPSTPMLSPTSPSGFEASAHIPLTPRTSKASRASVDETELRLLSDVDGQPPSNLTPNAHHDDLLETKAKKPLSRKDKQGMALLCVLYLIQGVPIGLALGSIPFLLRSNLSYSQLGVFALSGYPYSLKLLWSPVVDSQFIRRIGRRKSWIVPMQLIIGSLMLWIAFNAEDLMRAPQDNLTYLTVVFTTLVFLAATQDIAVDGWALTLLSPENVGYASTCQTFGLNTGYFASFTVFLAFNSEEFAANWGIPRLTLSTYLKFWTLVCYSVTVWLLFFKTEDPPAEDDEDLNLKRVYKVLWSVLKLKHVQSLCFVYFIQKIGFQANEAVTSLKLIEKGFKKEDMALSVLIDFPFQLLEGYYAARWSRGDKPLKPWIWAFWGRLAMAVVAMVTVRIFPTPPISGLFFGWIILVGIAGGFFQTVQFVGLGAFHTRIADPVIGGTYMTLLNTATNLGGTWPRYFVLRGVDVFSVATCRVRDELVLEASECVSEHGKDACRQIGGECITERDGYFWVSSICVTLGVLSLLFYILPTVRRLQALPASKWRVNLAW</sequence>
<gene>
    <name evidence="7" type="ORF">M422DRAFT_67250</name>
</gene>
<evidence type="ECO:0000256" key="2">
    <source>
        <dbReference type="ARBA" id="ARBA00022692"/>
    </source>
</evidence>
<evidence type="ECO:0000256" key="6">
    <source>
        <dbReference type="SAM" id="Phobius"/>
    </source>
</evidence>
<feature type="transmembrane region" description="Helical" evidence="6">
    <location>
        <begin position="524"/>
        <end position="544"/>
    </location>
</feature>
<dbReference type="GO" id="GO:0016020">
    <property type="term" value="C:membrane"/>
    <property type="evidence" value="ECO:0007669"/>
    <property type="project" value="UniProtKB-SubCell"/>
</dbReference>
<dbReference type="OrthoDB" id="6415790at2759"/>
<evidence type="ECO:0008006" key="9">
    <source>
        <dbReference type="Google" id="ProtNLM"/>
    </source>
</evidence>
<feature type="transmembrane region" description="Helical" evidence="6">
    <location>
        <begin position="165"/>
        <end position="183"/>
    </location>
</feature>
<accession>A0A0C9VRP3</accession>
<dbReference type="Proteomes" id="UP000054279">
    <property type="component" value="Unassembled WGS sequence"/>
</dbReference>
<feature type="transmembrane region" description="Helical" evidence="6">
    <location>
        <begin position="229"/>
        <end position="255"/>
    </location>
</feature>
<dbReference type="GO" id="GO:0035348">
    <property type="term" value="P:acetyl-CoA transmembrane transport"/>
    <property type="evidence" value="ECO:0007669"/>
    <property type="project" value="InterPro"/>
</dbReference>
<evidence type="ECO:0000256" key="5">
    <source>
        <dbReference type="SAM" id="MobiDB-lite"/>
    </source>
</evidence>
<dbReference type="FunFam" id="1.20.1250.20:FF:000289">
    <property type="entry name" value="Acetyl-coenzyme A transporter 1"/>
    <property type="match status" value="1"/>
</dbReference>
<feature type="transmembrane region" description="Helical" evidence="6">
    <location>
        <begin position="97"/>
        <end position="121"/>
    </location>
</feature>
<evidence type="ECO:0000313" key="7">
    <source>
        <dbReference type="EMBL" id="KIJ45087.1"/>
    </source>
</evidence>
<feature type="compositionally biased region" description="Low complexity" evidence="5">
    <location>
        <begin position="18"/>
        <end position="31"/>
    </location>
</feature>
<dbReference type="Gene3D" id="1.20.1250.20">
    <property type="entry name" value="MFS general substrate transporter like domains"/>
    <property type="match status" value="1"/>
</dbReference>
<reference evidence="7 8" key="1">
    <citation type="submission" date="2014-06" db="EMBL/GenBank/DDBJ databases">
        <title>Evolutionary Origins and Diversification of the Mycorrhizal Mutualists.</title>
        <authorList>
            <consortium name="DOE Joint Genome Institute"/>
            <consortium name="Mycorrhizal Genomics Consortium"/>
            <person name="Kohler A."/>
            <person name="Kuo A."/>
            <person name="Nagy L.G."/>
            <person name="Floudas D."/>
            <person name="Copeland A."/>
            <person name="Barry K.W."/>
            <person name="Cichocki N."/>
            <person name="Veneault-Fourrey C."/>
            <person name="LaButti K."/>
            <person name="Lindquist E.A."/>
            <person name="Lipzen A."/>
            <person name="Lundell T."/>
            <person name="Morin E."/>
            <person name="Murat C."/>
            <person name="Riley R."/>
            <person name="Ohm R."/>
            <person name="Sun H."/>
            <person name="Tunlid A."/>
            <person name="Henrissat B."/>
            <person name="Grigoriev I.V."/>
            <person name="Hibbett D.S."/>
            <person name="Martin F."/>
        </authorList>
    </citation>
    <scope>NUCLEOTIDE SEQUENCE [LARGE SCALE GENOMIC DNA]</scope>
    <source>
        <strain evidence="7 8">SS14</strain>
    </source>
</reference>
<evidence type="ECO:0000313" key="8">
    <source>
        <dbReference type="Proteomes" id="UP000054279"/>
    </source>
</evidence>
<dbReference type="Pfam" id="PF13000">
    <property type="entry name" value="Acatn"/>
    <property type="match status" value="3"/>
</dbReference>
<feature type="transmembrane region" description="Helical" evidence="6">
    <location>
        <begin position="195"/>
        <end position="217"/>
    </location>
</feature>
<keyword evidence="4 6" id="KW-0472">Membrane</keyword>
<keyword evidence="8" id="KW-1185">Reference proteome</keyword>
<dbReference type="PANTHER" id="PTHR12778">
    <property type="entry name" value="SOLUTE CARRIER FAMILY 33 ACETYL-COA TRANSPORTER -RELATED"/>
    <property type="match status" value="1"/>
</dbReference>
<dbReference type="HOGENOM" id="CLU_020502_2_0_1"/>
<dbReference type="EMBL" id="KN837113">
    <property type="protein sequence ID" value="KIJ45087.1"/>
    <property type="molecule type" value="Genomic_DNA"/>
</dbReference>
<evidence type="ECO:0000256" key="3">
    <source>
        <dbReference type="ARBA" id="ARBA00022989"/>
    </source>
</evidence>
<dbReference type="AlphaFoldDB" id="A0A0C9VRP3"/>
<proteinExistence type="predicted"/>
<organism evidence="7 8">
    <name type="scientific">Sphaerobolus stellatus (strain SS14)</name>
    <dbReference type="NCBI Taxonomy" id="990650"/>
    <lineage>
        <taxon>Eukaryota</taxon>
        <taxon>Fungi</taxon>
        <taxon>Dikarya</taxon>
        <taxon>Basidiomycota</taxon>
        <taxon>Agaricomycotina</taxon>
        <taxon>Agaricomycetes</taxon>
        <taxon>Phallomycetidae</taxon>
        <taxon>Geastrales</taxon>
        <taxon>Sphaerobolaceae</taxon>
        <taxon>Sphaerobolus</taxon>
    </lineage>
</organism>
<dbReference type="InterPro" id="IPR024371">
    <property type="entry name" value="AcetylCoA_trans_1-like"/>
</dbReference>
<evidence type="ECO:0000256" key="4">
    <source>
        <dbReference type="ARBA" id="ARBA00023136"/>
    </source>
</evidence>
<name>A0A0C9VRP3_SPHS4</name>
<dbReference type="InterPro" id="IPR004752">
    <property type="entry name" value="AmpG_permease/AT-1"/>
</dbReference>
<feature type="region of interest" description="Disordered" evidence="5">
    <location>
        <begin position="1"/>
        <end position="53"/>
    </location>
</feature>
<dbReference type="InterPro" id="IPR036259">
    <property type="entry name" value="MFS_trans_sf"/>
</dbReference>
<feature type="transmembrane region" description="Helical" evidence="6">
    <location>
        <begin position="389"/>
        <end position="410"/>
    </location>
</feature>
<feature type="region of interest" description="Disordered" evidence="5">
    <location>
        <begin position="62"/>
        <end position="81"/>
    </location>
</feature>
<keyword evidence="3 6" id="KW-1133">Transmembrane helix</keyword>
<comment type="subcellular location">
    <subcellularLocation>
        <location evidence="1">Membrane</location>
        <topology evidence="1">Multi-pass membrane protein</topology>
    </subcellularLocation>
</comment>
<protein>
    <recommendedName>
        <fullName evidence="9">MFS general substrate transporter</fullName>
    </recommendedName>
</protein>
<dbReference type="PANTHER" id="PTHR12778:SF9">
    <property type="entry name" value="ACETYL-COENZYME A TRANSPORTER 1"/>
    <property type="match status" value="1"/>
</dbReference>
<dbReference type="GO" id="GO:0008521">
    <property type="term" value="F:acetyl-CoA transmembrane transporter activity"/>
    <property type="evidence" value="ECO:0007669"/>
    <property type="project" value="InterPro"/>
</dbReference>
<feature type="transmembrane region" description="Helical" evidence="6">
    <location>
        <begin position="275"/>
        <end position="292"/>
    </location>
</feature>
<dbReference type="SUPFAM" id="SSF103473">
    <property type="entry name" value="MFS general substrate transporter"/>
    <property type="match status" value="1"/>
</dbReference>
<feature type="transmembrane region" description="Helical" evidence="6">
    <location>
        <begin position="417"/>
        <end position="436"/>
    </location>
</feature>
<keyword evidence="2 6" id="KW-0812">Transmembrane</keyword>
<evidence type="ECO:0000256" key="1">
    <source>
        <dbReference type="ARBA" id="ARBA00004141"/>
    </source>
</evidence>